<dbReference type="Proteomes" id="UP000799441">
    <property type="component" value="Unassembled WGS sequence"/>
</dbReference>
<dbReference type="EMBL" id="MU003822">
    <property type="protein sequence ID" value="KAF2718600.1"/>
    <property type="molecule type" value="Genomic_DNA"/>
</dbReference>
<gene>
    <name evidence="3" type="ORF">K431DRAFT_348579</name>
</gene>
<feature type="transmembrane region" description="Helical" evidence="2">
    <location>
        <begin position="47"/>
        <end position="72"/>
    </location>
</feature>
<sequence length="538" mass="59549">MPSKKSQHLPHIREANASVGHTDGYVPIFPGLSLDFRVTFRNLKERFWVLVIVSLSSSAVALPLILALPFILDFSRSGSSLSVTLSSSDAVLSGEDDLDEVIALLPHDSDLLQSVAGGENDANIEKFVNAADVLDNVQIEPKDVKSFKADRKVRGTPEIRADFEGTPEHSCLREVLRVKYGCEKPVHYPGYAMLEDHETFRFVDPQPYGNATKMTIVKKSAAAKDEEEEEEEEGEDDAEGRPTNVASLVRQSSTFLSARMASQEELNEQVTYNASSANAIVDAAAQEVQRSIAAQDNLMMTDYENALTMLLNVRERPSAAANASHDEIVSVHVHRHKYLTIGGTKFERDLAIVFAGIIGGFHQTLPFVLLVEAVLRGMWRAPVRRCAETDSVLKPLFDEATLFCSGTALNACVTRCTTASISLSAQDIGNKWFPRLRAFNPRCANENCNRNLPRGEDLDDHTIRGLFSVGTRQARIGHRCIRDMISQNRDFGYLCLYSILMRSRMQGSSGQARNSRLLVKAVMASPARYIVLSVHLSY</sequence>
<keyword evidence="4" id="KW-1185">Reference proteome</keyword>
<protein>
    <recommendedName>
        <fullName evidence="5">Transmembrane protein</fullName>
    </recommendedName>
</protein>
<organism evidence="3 4">
    <name type="scientific">Polychaeton citri CBS 116435</name>
    <dbReference type="NCBI Taxonomy" id="1314669"/>
    <lineage>
        <taxon>Eukaryota</taxon>
        <taxon>Fungi</taxon>
        <taxon>Dikarya</taxon>
        <taxon>Ascomycota</taxon>
        <taxon>Pezizomycotina</taxon>
        <taxon>Dothideomycetes</taxon>
        <taxon>Dothideomycetidae</taxon>
        <taxon>Capnodiales</taxon>
        <taxon>Capnodiaceae</taxon>
        <taxon>Polychaeton</taxon>
    </lineage>
</organism>
<feature type="region of interest" description="Disordered" evidence="1">
    <location>
        <begin position="219"/>
        <end position="245"/>
    </location>
</feature>
<proteinExistence type="predicted"/>
<evidence type="ECO:0000256" key="1">
    <source>
        <dbReference type="SAM" id="MobiDB-lite"/>
    </source>
</evidence>
<dbReference type="AlphaFoldDB" id="A0A9P4Q338"/>
<feature type="compositionally biased region" description="Acidic residues" evidence="1">
    <location>
        <begin position="225"/>
        <end position="238"/>
    </location>
</feature>
<name>A0A9P4Q338_9PEZI</name>
<evidence type="ECO:0008006" key="5">
    <source>
        <dbReference type="Google" id="ProtNLM"/>
    </source>
</evidence>
<keyword evidence="2" id="KW-0472">Membrane</keyword>
<keyword evidence="2" id="KW-0812">Transmembrane</keyword>
<reference evidence="3" key="1">
    <citation type="journal article" date="2020" name="Stud. Mycol.">
        <title>101 Dothideomycetes genomes: a test case for predicting lifestyles and emergence of pathogens.</title>
        <authorList>
            <person name="Haridas S."/>
            <person name="Albert R."/>
            <person name="Binder M."/>
            <person name="Bloem J."/>
            <person name="Labutti K."/>
            <person name="Salamov A."/>
            <person name="Andreopoulos B."/>
            <person name="Baker S."/>
            <person name="Barry K."/>
            <person name="Bills G."/>
            <person name="Bluhm B."/>
            <person name="Cannon C."/>
            <person name="Castanera R."/>
            <person name="Culley D."/>
            <person name="Daum C."/>
            <person name="Ezra D."/>
            <person name="Gonzalez J."/>
            <person name="Henrissat B."/>
            <person name="Kuo A."/>
            <person name="Liang C."/>
            <person name="Lipzen A."/>
            <person name="Lutzoni F."/>
            <person name="Magnuson J."/>
            <person name="Mondo S."/>
            <person name="Nolan M."/>
            <person name="Ohm R."/>
            <person name="Pangilinan J."/>
            <person name="Park H.-J."/>
            <person name="Ramirez L."/>
            <person name="Alfaro M."/>
            <person name="Sun H."/>
            <person name="Tritt A."/>
            <person name="Yoshinaga Y."/>
            <person name="Zwiers L.-H."/>
            <person name="Turgeon B."/>
            <person name="Goodwin S."/>
            <person name="Spatafora J."/>
            <person name="Crous P."/>
            <person name="Grigoriev I."/>
        </authorList>
    </citation>
    <scope>NUCLEOTIDE SEQUENCE</scope>
    <source>
        <strain evidence="3">CBS 116435</strain>
    </source>
</reference>
<evidence type="ECO:0000313" key="4">
    <source>
        <dbReference type="Proteomes" id="UP000799441"/>
    </source>
</evidence>
<comment type="caution">
    <text evidence="3">The sequence shown here is derived from an EMBL/GenBank/DDBJ whole genome shotgun (WGS) entry which is preliminary data.</text>
</comment>
<evidence type="ECO:0000313" key="3">
    <source>
        <dbReference type="EMBL" id="KAF2718600.1"/>
    </source>
</evidence>
<keyword evidence="2" id="KW-1133">Transmembrane helix</keyword>
<accession>A0A9P4Q338</accession>
<dbReference type="OrthoDB" id="3819974at2759"/>
<evidence type="ECO:0000256" key="2">
    <source>
        <dbReference type="SAM" id="Phobius"/>
    </source>
</evidence>